<dbReference type="EMBL" id="GGEC01039716">
    <property type="protein sequence ID" value="MBX20200.1"/>
    <property type="molecule type" value="Transcribed_RNA"/>
</dbReference>
<sequence length="66" mass="7615">MPLFFFMGFDKLLYFKRPCCFLIVCCFMKLNGKDNASIRCVNGNDPFCAKCVRHVSCLTCPFMICL</sequence>
<dbReference type="AlphaFoldDB" id="A0A2P2LQG8"/>
<protein>
    <submittedName>
        <fullName evidence="1">Uncharacterized protein</fullName>
    </submittedName>
</protein>
<accession>A0A2P2LQG8</accession>
<reference evidence="1" key="1">
    <citation type="submission" date="2018-02" db="EMBL/GenBank/DDBJ databases">
        <title>Rhizophora mucronata_Transcriptome.</title>
        <authorList>
            <person name="Meera S.P."/>
            <person name="Sreeshan A."/>
            <person name="Augustine A."/>
        </authorList>
    </citation>
    <scope>NUCLEOTIDE SEQUENCE</scope>
    <source>
        <tissue evidence="1">Leaf</tissue>
    </source>
</reference>
<proteinExistence type="predicted"/>
<evidence type="ECO:0000313" key="1">
    <source>
        <dbReference type="EMBL" id="MBX20200.1"/>
    </source>
</evidence>
<name>A0A2P2LQG8_RHIMU</name>
<organism evidence="1">
    <name type="scientific">Rhizophora mucronata</name>
    <name type="common">Asiatic mangrove</name>
    <dbReference type="NCBI Taxonomy" id="61149"/>
    <lineage>
        <taxon>Eukaryota</taxon>
        <taxon>Viridiplantae</taxon>
        <taxon>Streptophyta</taxon>
        <taxon>Embryophyta</taxon>
        <taxon>Tracheophyta</taxon>
        <taxon>Spermatophyta</taxon>
        <taxon>Magnoliopsida</taxon>
        <taxon>eudicotyledons</taxon>
        <taxon>Gunneridae</taxon>
        <taxon>Pentapetalae</taxon>
        <taxon>rosids</taxon>
        <taxon>fabids</taxon>
        <taxon>Malpighiales</taxon>
        <taxon>Rhizophoraceae</taxon>
        <taxon>Rhizophora</taxon>
    </lineage>
</organism>